<proteinExistence type="predicted"/>
<feature type="compositionally biased region" description="Basic and acidic residues" evidence="1">
    <location>
        <begin position="288"/>
        <end position="317"/>
    </location>
</feature>
<dbReference type="KEGG" id="maur:BOH66_14630"/>
<protein>
    <submittedName>
        <fullName evidence="3">Malto-oligosyltrehalose synthase</fullName>
    </submittedName>
</protein>
<dbReference type="SMART" id="SM00642">
    <property type="entry name" value="Aamy"/>
    <property type="match status" value="1"/>
</dbReference>
<dbReference type="InterPro" id="IPR013797">
    <property type="entry name" value="Maltooligo_trehalose_synth_4"/>
</dbReference>
<accession>A0A1P8UB57</accession>
<dbReference type="Proteomes" id="UP000187185">
    <property type="component" value="Chromosome"/>
</dbReference>
<dbReference type="AlphaFoldDB" id="A0A1P8UB57"/>
<evidence type="ECO:0000313" key="4">
    <source>
        <dbReference type="Proteomes" id="UP000187185"/>
    </source>
</evidence>
<dbReference type="EMBL" id="CP018762">
    <property type="protein sequence ID" value="APZ35343.1"/>
    <property type="molecule type" value="Genomic_DNA"/>
</dbReference>
<dbReference type="Gene3D" id="1.10.150.200">
    <property type="entry name" value="Maltooligosyl trehalose synthase, domain 3"/>
    <property type="match status" value="1"/>
</dbReference>
<dbReference type="PANTHER" id="PTHR10357:SF216">
    <property type="entry name" value="MALTOOLIGOSYL TREHALOSE SYNTHASE-RELATED"/>
    <property type="match status" value="1"/>
</dbReference>
<dbReference type="InterPro" id="IPR017853">
    <property type="entry name" value="GH"/>
</dbReference>
<dbReference type="SUPFAM" id="SSF51445">
    <property type="entry name" value="(Trans)glycosidases"/>
    <property type="match status" value="1"/>
</dbReference>
<organism evidence="3 4">
    <name type="scientific">Microbacterium aurum</name>
    <dbReference type="NCBI Taxonomy" id="36805"/>
    <lineage>
        <taxon>Bacteria</taxon>
        <taxon>Bacillati</taxon>
        <taxon>Actinomycetota</taxon>
        <taxon>Actinomycetes</taxon>
        <taxon>Micrococcales</taxon>
        <taxon>Microbacteriaceae</taxon>
        <taxon>Microbacterium</taxon>
    </lineage>
</organism>
<name>A0A1P8UB57_9MICO</name>
<evidence type="ECO:0000313" key="3">
    <source>
        <dbReference type="EMBL" id="APZ35343.1"/>
    </source>
</evidence>
<dbReference type="PANTHER" id="PTHR10357">
    <property type="entry name" value="ALPHA-AMYLASE FAMILY MEMBER"/>
    <property type="match status" value="1"/>
</dbReference>
<dbReference type="OrthoDB" id="9761577at2"/>
<sequence>MTSTPRPRSTYRLQVRAEFDLDAAASVTDYLAALGVDWAYLSPILQSATGSAHGYDVVDPTRVDEARGGAAALTRFVDAARAAGLGILVDIVPNHQGVADPGENPWWWDVLLRGEASPHAAAFDIDWEFGDGRVVLPVLGGDLDEVLAAGEITVAPADAGASDAGARAPFGTARYYDLVLPLAEGTAPQQETTDAAVVRDVLARQHWRWENWRRDAQALNYRRFFTVTSLAGVRVELPEVFDASHVEILRWLREGLVDGLRIDHPDGLADPGGYLDRLAAAAATARSSSERGTPRSLSERGTSETKRPDPSADHRPESPLSHPIPVYVEKILEPGEQLPGWWETEGTTGYDALGEIDRVLTDPGGALVLAQPPQPHESTPHDLPRVGPLTHAPDWHELIARTKREVADTSQAAEVGRIIRAIPDGQGSAFEDDDEARDAIAELLAAFGVYRAYLPAGAEYLAEAVAAASARRPDLAVPIRTVARLIRRDPRGEFATRFMQTTGPVMAKGVEDRAFYRYSRLTSLNEVGGDPSQFSLAPQAFHDAFARRQASWPHALTTLTTHDTKRSEDTRARITVIAEVAERWVATLNDLRAIASTGDRSLDDLLWQAVVGAWSEDPALPERLHAYAEKAAREGGVGTSWEDPDADFETRVHALIDAAFGAARPTIETIVAAVAGPGRSNALSAKLLQVAGPGVPDVYQGTELWDHSLVDPDNRRPVDFAARRALLARLDEGWLPGVDDEGADAGAAKLLVTSRTLRLRRDRPDLFTRYTPLEAVGAASAHAIGFDRGGAIAVATRLPVGLAAAGGWRDTAMLVPSGRWRDAFTGAEFDGGGVPLAALLARYPVALLTAAD</sequence>
<dbReference type="Pfam" id="PF00128">
    <property type="entry name" value="Alpha-amylase"/>
    <property type="match status" value="1"/>
</dbReference>
<feature type="domain" description="Glycosyl hydrolase family 13 catalytic" evidence="2">
    <location>
        <begin position="20"/>
        <end position="729"/>
    </location>
</feature>
<reference evidence="3 4" key="1">
    <citation type="submission" date="2016-12" db="EMBL/GenBank/DDBJ databases">
        <title>Complete genome sequence of Microbacterium aurum KACC 15219.</title>
        <authorList>
            <person name="Jung Y."/>
            <person name="Shin J.-H."/>
            <person name="Lee Y.-J."/>
            <person name="Yi H."/>
            <person name="Bahn Y.-S."/>
            <person name="Kim J.F."/>
            <person name="Lee D.-W."/>
        </authorList>
    </citation>
    <scope>NUCLEOTIDE SEQUENCE [LARGE SCALE GENOMIC DNA]</scope>
    <source>
        <strain evidence="3 4">KACC 15219</strain>
    </source>
</reference>
<dbReference type="CDD" id="cd11336">
    <property type="entry name" value="AmyAc_MTSase"/>
    <property type="match status" value="1"/>
</dbReference>
<dbReference type="Gene3D" id="3.20.20.80">
    <property type="entry name" value="Glycosidases"/>
    <property type="match status" value="2"/>
</dbReference>
<dbReference type="InterPro" id="IPR012767">
    <property type="entry name" value="Trehalose_TreY"/>
</dbReference>
<dbReference type="InterPro" id="IPR006047">
    <property type="entry name" value="GH13_cat_dom"/>
</dbReference>
<dbReference type="RefSeq" id="WP_076691712.1">
    <property type="nucleotide sequence ID" value="NZ_CP018762.1"/>
</dbReference>
<dbReference type="GO" id="GO:0030980">
    <property type="term" value="P:alpha-glucan catabolic process"/>
    <property type="evidence" value="ECO:0007669"/>
    <property type="project" value="TreeGrafter"/>
</dbReference>
<gene>
    <name evidence="3" type="ORF">BOH66_14630</name>
</gene>
<dbReference type="GO" id="GO:0047470">
    <property type="term" value="F:(1,4)-alpha-D-glucan 1-alpha-D-glucosylmutase activity"/>
    <property type="evidence" value="ECO:0007669"/>
    <property type="project" value="TreeGrafter"/>
</dbReference>
<dbReference type="Gene3D" id="3.30.1590.10">
    <property type="entry name" value="Maltooligosyl trehalose synthase, domain 2"/>
    <property type="match status" value="1"/>
</dbReference>
<dbReference type="Gene3D" id="1.10.10.470">
    <property type="entry name" value="Maltooligosyl trehalose synthase, domain 4"/>
    <property type="match status" value="1"/>
</dbReference>
<dbReference type="NCBIfam" id="TIGR02401">
    <property type="entry name" value="trehalose_TreY"/>
    <property type="match status" value="1"/>
</dbReference>
<keyword evidence="4" id="KW-1185">Reference proteome</keyword>
<evidence type="ECO:0000259" key="2">
    <source>
        <dbReference type="SMART" id="SM00642"/>
    </source>
</evidence>
<evidence type="ECO:0000256" key="1">
    <source>
        <dbReference type="SAM" id="MobiDB-lite"/>
    </source>
</evidence>
<dbReference type="STRING" id="36805.BOH66_14630"/>
<feature type="region of interest" description="Disordered" evidence="1">
    <location>
        <begin position="284"/>
        <end position="323"/>
    </location>
</feature>
<dbReference type="GO" id="GO:0005992">
    <property type="term" value="P:trehalose biosynthetic process"/>
    <property type="evidence" value="ECO:0007669"/>
    <property type="project" value="TreeGrafter"/>
</dbReference>